<evidence type="ECO:0000256" key="1">
    <source>
        <dbReference type="ARBA" id="ARBA00004442"/>
    </source>
</evidence>
<keyword evidence="4" id="KW-0798">TonB box</keyword>
<keyword evidence="5" id="KW-0732">Signal</keyword>
<feature type="domain" description="TonB-dependent receptor-like beta-barrel" evidence="6">
    <location>
        <begin position="433"/>
        <end position="779"/>
    </location>
</feature>
<dbReference type="Gene3D" id="2.170.130.10">
    <property type="entry name" value="TonB-dependent receptor, plug domain"/>
    <property type="match status" value="1"/>
</dbReference>
<dbReference type="Pfam" id="PF07715">
    <property type="entry name" value="Plug"/>
    <property type="match status" value="1"/>
</dbReference>
<feature type="domain" description="TonB-dependent receptor plug" evidence="7">
    <location>
        <begin position="119"/>
        <end position="211"/>
    </location>
</feature>
<proteinExistence type="inferred from homology"/>
<feature type="non-terminal residue" evidence="8">
    <location>
        <position position="811"/>
    </location>
</feature>
<evidence type="ECO:0000256" key="4">
    <source>
        <dbReference type="RuleBase" id="RU003357"/>
    </source>
</evidence>
<dbReference type="Gene3D" id="2.40.170.20">
    <property type="entry name" value="TonB-dependent receptor, beta-barrel domain"/>
    <property type="match status" value="1"/>
</dbReference>
<dbReference type="InterPro" id="IPR000531">
    <property type="entry name" value="Beta-barrel_TonB"/>
</dbReference>
<evidence type="ECO:0000256" key="3">
    <source>
        <dbReference type="ARBA" id="ARBA00023237"/>
    </source>
</evidence>
<dbReference type="SUPFAM" id="SSF49464">
    <property type="entry name" value="Carboxypeptidase regulatory domain-like"/>
    <property type="match status" value="1"/>
</dbReference>
<feature type="signal peptide" evidence="5">
    <location>
        <begin position="1"/>
        <end position="19"/>
    </location>
</feature>
<evidence type="ECO:0000259" key="6">
    <source>
        <dbReference type="Pfam" id="PF00593"/>
    </source>
</evidence>
<dbReference type="Pfam" id="PF13715">
    <property type="entry name" value="CarbopepD_reg_2"/>
    <property type="match status" value="1"/>
</dbReference>
<protein>
    <submittedName>
        <fullName evidence="8">TonB-dependent receptor</fullName>
    </submittedName>
</protein>
<name>A0A9D9NKN3_9BACT</name>
<dbReference type="Gene3D" id="2.60.40.1120">
    <property type="entry name" value="Carboxypeptidase-like, regulatory domain"/>
    <property type="match status" value="1"/>
</dbReference>
<reference evidence="8" key="2">
    <citation type="journal article" date="2021" name="PeerJ">
        <title>Extensive microbial diversity within the chicken gut microbiome revealed by metagenomics and culture.</title>
        <authorList>
            <person name="Gilroy R."/>
            <person name="Ravi A."/>
            <person name="Getino M."/>
            <person name="Pursley I."/>
            <person name="Horton D.L."/>
            <person name="Alikhan N.F."/>
            <person name="Baker D."/>
            <person name="Gharbi K."/>
            <person name="Hall N."/>
            <person name="Watson M."/>
            <person name="Adriaenssens E.M."/>
            <person name="Foster-Nyarko E."/>
            <person name="Jarju S."/>
            <person name="Secka A."/>
            <person name="Antonio M."/>
            <person name="Oren A."/>
            <person name="Chaudhuri R.R."/>
            <person name="La Ragione R."/>
            <person name="Hildebrand F."/>
            <person name="Pallen M.J."/>
        </authorList>
    </citation>
    <scope>NUCLEOTIDE SEQUENCE</scope>
    <source>
        <strain evidence="8">6919</strain>
    </source>
</reference>
<evidence type="ECO:0000313" key="8">
    <source>
        <dbReference type="EMBL" id="MBO8477017.1"/>
    </source>
</evidence>
<feature type="chain" id="PRO_5039237103" evidence="5">
    <location>
        <begin position="20"/>
        <end position="811"/>
    </location>
</feature>
<comment type="similarity">
    <text evidence="4">Belongs to the TonB-dependent receptor family.</text>
</comment>
<dbReference type="PANTHER" id="PTHR40980">
    <property type="entry name" value="PLUG DOMAIN-CONTAINING PROTEIN"/>
    <property type="match status" value="1"/>
</dbReference>
<dbReference type="InterPro" id="IPR008969">
    <property type="entry name" value="CarboxyPept-like_regulatory"/>
</dbReference>
<dbReference type="SUPFAM" id="SSF56935">
    <property type="entry name" value="Porins"/>
    <property type="match status" value="1"/>
</dbReference>
<reference evidence="8" key="1">
    <citation type="submission" date="2020-10" db="EMBL/GenBank/DDBJ databases">
        <authorList>
            <person name="Gilroy R."/>
        </authorList>
    </citation>
    <scope>NUCLEOTIDE SEQUENCE</scope>
    <source>
        <strain evidence="8">6919</strain>
    </source>
</reference>
<gene>
    <name evidence="8" type="ORF">IAB88_08500</name>
</gene>
<dbReference type="AlphaFoldDB" id="A0A9D9NKN3"/>
<dbReference type="InterPro" id="IPR012910">
    <property type="entry name" value="Plug_dom"/>
</dbReference>
<dbReference type="EMBL" id="JADIMC010000098">
    <property type="protein sequence ID" value="MBO8477017.1"/>
    <property type="molecule type" value="Genomic_DNA"/>
</dbReference>
<comment type="subcellular location">
    <subcellularLocation>
        <location evidence="1 4">Cell outer membrane</location>
    </subcellularLocation>
</comment>
<dbReference type="InterPro" id="IPR037066">
    <property type="entry name" value="Plug_dom_sf"/>
</dbReference>
<dbReference type="InterPro" id="IPR036942">
    <property type="entry name" value="Beta-barrel_TonB_sf"/>
</dbReference>
<dbReference type="GO" id="GO:0009279">
    <property type="term" value="C:cell outer membrane"/>
    <property type="evidence" value="ECO:0007669"/>
    <property type="project" value="UniProtKB-SubCell"/>
</dbReference>
<comment type="caution">
    <text evidence="8">The sequence shown here is derived from an EMBL/GenBank/DDBJ whole genome shotgun (WGS) entry which is preliminary data.</text>
</comment>
<keyword evidence="3" id="KW-0998">Cell outer membrane</keyword>
<evidence type="ECO:0000256" key="5">
    <source>
        <dbReference type="SAM" id="SignalP"/>
    </source>
</evidence>
<dbReference type="Pfam" id="PF00593">
    <property type="entry name" value="TonB_dep_Rec_b-barrel"/>
    <property type="match status" value="1"/>
</dbReference>
<evidence type="ECO:0000313" key="9">
    <source>
        <dbReference type="Proteomes" id="UP000823598"/>
    </source>
</evidence>
<evidence type="ECO:0000256" key="2">
    <source>
        <dbReference type="ARBA" id="ARBA00023136"/>
    </source>
</evidence>
<dbReference type="PANTHER" id="PTHR40980:SF4">
    <property type="entry name" value="TONB-DEPENDENT RECEPTOR-LIKE BETA-BARREL DOMAIN-CONTAINING PROTEIN"/>
    <property type="match status" value="1"/>
</dbReference>
<evidence type="ECO:0000259" key="7">
    <source>
        <dbReference type="Pfam" id="PF07715"/>
    </source>
</evidence>
<keyword evidence="8" id="KW-0675">Receptor</keyword>
<dbReference type="Proteomes" id="UP000823598">
    <property type="component" value="Unassembled WGS sequence"/>
</dbReference>
<sequence>MKIVYGLLLVSCNVLSVKAADVAGVVVDSSTKEPLIGATVQLAGSQVGTATDIDGKFSLNADDGNLIVKYVSYKDKTVSVSWLKAGNDTITLVPDNTVLGELTVTARARQDSEATVVEKTKNSMTVQNGVSSQQIKKTQDKDASEVIKRVPGISIIDDKFVMVRGLSQRYNNVWINGSAVPSSEADSRAFSFDLIPSSQLDNIMIVKSPSPELPADFSGGFILVNTRNLPEENSSSVSIGGNINDRTHFRDFLSIKGSKTDFLGFDNGFRSLNGGMNGSLQPAAGGRGVNLLGNGFNNDWRVKESTPYSDLSLGANTNYQWHTADDHRIGLLGAINYSYSYRTLENMTNSLFGAYDVEHDRSNYLRNSTDDQYTENARVGAMLNLTFVPDGNKGRYELKNIFNQIGKNRYTQRHGFNAQSEMEQSAEYYYSSRTIFNTQFTGENTIKGKNELNWNIGYAYANKNTPDRRRYTLTNAMDPDRIGLVTGNDIQREFTFLKEHIASAGLNYSRDFEIGKIKPTVKAGGYGEYRSRDYRTRAFYYNWDVQSNNLPDDFRYMSMQELLSNEAYYGDDMLYLFEEMRWRDSYKGNNTLLASYLAFNIPVGKLNVYAGVRFEHSRMELISNSSDYEESPYSRFYDYNDFFPTVNTVYKFTDKQQMRLAYGKSVNRQEFREVSGSVYYDFDLASNVQGNADLKPCYIHNLDLRYEFYPSAGELISVAAFFKKFNDPIEWSYRVQGGTDLLYYYKNAKGAISYGIEVDIKKSLDFIGLDDFSLLFNGSLIKSEVSFNPGDLESDRPMQGQSPYLINTGIF</sequence>
<accession>A0A9D9NKN3</accession>
<organism evidence="8 9">
    <name type="scientific">Candidatus Limisoma faecipullorum</name>
    <dbReference type="NCBI Taxonomy" id="2840854"/>
    <lineage>
        <taxon>Bacteria</taxon>
        <taxon>Pseudomonadati</taxon>
        <taxon>Bacteroidota</taxon>
        <taxon>Bacteroidia</taxon>
        <taxon>Bacteroidales</taxon>
        <taxon>Candidatus Limisoma</taxon>
    </lineage>
</organism>
<keyword evidence="2 4" id="KW-0472">Membrane</keyword>